<organism evidence="1 2">
    <name type="scientific">Endocarpon pusillum</name>
    <dbReference type="NCBI Taxonomy" id="364733"/>
    <lineage>
        <taxon>Eukaryota</taxon>
        <taxon>Fungi</taxon>
        <taxon>Dikarya</taxon>
        <taxon>Ascomycota</taxon>
        <taxon>Pezizomycotina</taxon>
        <taxon>Eurotiomycetes</taxon>
        <taxon>Chaetothyriomycetidae</taxon>
        <taxon>Verrucariales</taxon>
        <taxon>Verrucariaceae</taxon>
        <taxon>Endocarpon</taxon>
    </lineage>
</organism>
<protein>
    <submittedName>
        <fullName evidence="1">Uncharacterized protein</fullName>
    </submittedName>
</protein>
<evidence type="ECO:0000313" key="2">
    <source>
        <dbReference type="Proteomes" id="UP000606974"/>
    </source>
</evidence>
<sequence length="92" mass="10149">MTQHRANEDGIVSEEACGVRMLGLSQAYIMSDVPVVTVFQVRTPKYDSNNPCRRASPFMDVVRAIFVPLCSLLLKGFDVSIAIQRDGTLNST</sequence>
<comment type="caution">
    <text evidence="1">The sequence shown here is derived from an EMBL/GenBank/DDBJ whole genome shotgun (WGS) entry which is preliminary data.</text>
</comment>
<dbReference type="Proteomes" id="UP000606974">
    <property type="component" value="Unassembled WGS sequence"/>
</dbReference>
<keyword evidence="2" id="KW-1185">Reference proteome</keyword>
<name>A0A8H7AQQ3_9EURO</name>
<gene>
    <name evidence="1" type="ORF">GJ744_003535</name>
</gene>
<evidence type="ECO:0000313" key="1">
    <source>
        <dbReference type="EMBL" id="KAF7511804.1"/>
    </source>
</evidence>
<dbReference type="AlphaFoldDB" id="A0A8H7AQQ3"/>
<dbReference type="EMBL" id="JAACFV010000017">
    <property type="protein sequence ID" value="KAF7511804.1"/>
    <property type="molecule type" value="Genomic_DNA"/>
</dbReference>
<accession>A0A8H7AQQ3</accession>
<proteinExistence type="predicted"/>
<reference evidence="1" key="1">
    <citation type="submission" date="2020-02" db="EMBL/GenBank/DDBJ databases">
        <authorList>
            <person name="Palmer J.M."/>
        </authorList>
    </citation>
    <scope>NUCLEOTIDE SEQUENCE</scope>
    <source>
        <strain evidence="1">EPUS1.4</strain>
        <tissue evidence="1">Thallus</tissue>
    </source>
</reference>